<keyword evidence="5 8" id="KW-0442">Lipid degradation</keyword>
<evidence type="ECO:0000256" key="8">
    <source>
        <dbReference type="HAMAP-Rule" id="MF_01618"/>
    </source>
</evidence>
<comment type="pathway">
    <text evidence="8">Lipid metabolism; fatty acid beta-oxidation.</text>
</comment>
<comment type="function">
    <text evidence="8">Catalyzes the final step of fatty acid oxidation in which acetyl-CoA is released and the CoA ester of a fatty acid two carbons shorter is formed.</text>
</comment>
<keyword evidence="13" id="KW-1185">Reference proteome</keyword>
<dbReference type="NCBIfam" id="TIGR02446">
    <property type="entry name" value="FadI"/>
    <property type="match status" value="1"/>
</dbReference>
<comment type="catalytic activity">
    <reaction evidence="8">
        <text>an acyl-CoA + acetyl-CoA = a 3-oxoacyl-CoA + CoA</text>
        <dbReference type="Rhea" id="RHEA:21564"/>
        <dbReference type="ChEBI" id="CHEBI:57287"/>
        <dbReference type="ChEBI" id="CHEBI:57288"/>
        <dbReference type="ChEBI" id="CHEBI:58342"/>
        <dbReference type="ChEBI" id="CHEBI:90726"/>
        <dbReference type="EC" id="2.3.1.16"/>
    </reaction>
</comment>
<dbReference type="InterPro" id="IPR020617">
    <property type="entry name" value="Thiolase_C"/>
</dbReference>
<evidence type="ECO:0000256" key="4">
    <source>
        <dbReference type="ARBA" id="ARBA00022832"/>
    </source>
</evidence>
<dbReference type="HAMAP" id="MF_01618">
    <property type="entry name" value="FadI"/>
    <property type="match status" value="1"/>
</dbReference>
<feature type="active site" description="Acyl-thioester intermediate" evidence="8">
    <location>
        <position position="99"/>
    </location>
</feature>
<name>A0ABX6K962_SALCS</name>
<evidence type="ECO:0000256" key="3">
    <source>
        <dbReference type="ARBA" id="ARBA00022679"/>
    </source>
</evidence>
<dbReference type="RefSeq" id="WP_167314720.1">
    <property type="nucleotide sequence ID" value="NZ_CP050266.1"/>
</dbReference>
<dbReference type="SUPFAM" id="SSF53901">
    <property type="entry name" value="Thiolase-like"/>
    <property type="match status" value="2"/>
</dbReference>
<keyword evidence="7 8" id="KW-0012">Acyltransferase</keyword>
<gene>
    <name evidence="8 12" type="primary">fadI</name>
    <name evidence="12" type="ORF">HBA18_10065</name>
</gene>
<dbReference type="NCBIfam" id="NF006516">
    <property type="entry name" value="PRK08963.1"/>
    <property type="match status" value="1"/>
</dbReference>
<dbReference type="CDD" id="cd00751">
    <property type="entry name" value="thiolase"/>
    <property type="match status" value="1"/>
</dbReference>
<evidence type="ECO:0000313" key="12">
    <source>
        <dbReference type="EMBL" id="QIR06681.1"/>
    </source>
</evidence>
<evidence type="ECO:0000256" key="6">
    <source>
        <dbReference type="ARBA" id="ARBA00023098"/>
    </source>
</evidence>
<dbReference type="NCBIfam" id="TIGR01930">
    <property type="entry name" value="AcCoA-C-Actrans"/>
    <property type="match status" value="1"/>
</dbReference>
<dbReference type="InterPro" id="IPR020616">
    <property type="entry name" value="Thiolase_N"/>
</dbReference>
<proteinExistence type="inferred from homology"/>
<dbReference type="PROSITE" id="PS00098">
    <property type="entry name" value="THIOLASE_1"/>
    <property type="match status" value="1"/>
</dbReference>
<evidence type="ECO:0000256" key="7">
    <source>
        <dbReference type="ARBA" id="ARBA00023315"/>
    </source>
</evidence>
<evidence type="ECO:0000256" key="9">
    <source>
        <dbReference type="RuleBase" id="RU003557"/>
    </source>
</evidence>
<dbReference type="Pfam" id="PF00108">
    <property type="entry name" value="Thiolase_N"/>
    <property type="match status" value="1"/>
</dbReference>
<dbReference type="PANTHER" id="PTHR18919">
    <property type="entry name" value="ACETYL-COA C-ACYLTRANSFERASE"/>
    <property type="match status" value="1"/>
</dbReference>
<dbReference type="InterPro" id="IPR002155">
    <property type="entry name" value="Thiolase"/>
</dbReference>
<reference evidence="12 13" key="1">
    <citation type="submission" date="2020-03" db="EMBL/GenBank/DDBJ databases">
        <title>Genome mining reveals the biosynthetic pathways of PHA and ectoines of the halophilic strain Salinivibrio costicola M318 isolated from fermented shrimp paste.</title>
        <authorList>
            <person name="Doan T.V."/>
            <person name="Tran L.T."/>
            <person name="Trieu T.A."/>
            <person name="Nguyen Q.V."/>
            <person name="Quach T.N."/>
            <person name="Phi T.Q."/>
            <person name="Kumar S."/>
        </authorList>
    </citation>
    <scope>NUCLEOTIDE SEQUENCE [LARGE SCALE GENOMIC DNA]</scope>
    <source>
        <strain evidence="12 13">M318</strain>
    </source>
</reference>
<evidence type="ECO:0000259" key="10">
    <source>
        <dbReference type="Pfam" id="PF00108"/>
    </source>
</evidence>
<evidence type="ECO:0000256" key="1">
    <source>
        <dbReference type="ARBA" id="ARBA00010982"/>
    </source>
</evidence>
<dbReference type="Pfam" id="PF02803">
    <property type="entry name" value="Thiolase_C"/>
    <property type="match status" value="1"/>
</dbReference>
<comment type="subcellular location">
    <subcellularLocation>
        <location evidence="8">Cytoplasm</location>
    </subcellularLocation>
</comment>
<dbReference type="PIRSF" id="PIRSF000429">
    <property type="entry name" value="Ac-CoA_Ac_transf"/>
    <property type="match status" value="1"/>
</dbReference>
<feature type="domain" description="Thiolase C-terminal" evidence="11">
    <location>
        <begin position="296"/>
        <end position="434"/>
    </location>
</feature>
<keyword evidence="3 8" id="KW-0808">Transferase</keyword>
<dbReference type="Gene3D" id="3.40.47.10">
    <property type="match status" value="1"/>
</dbReference>
<feature type="active site" description="Proton acceptor" evidence="8">
    <location>
        <position position="422"/>
    </location>
</feature>
<keyword evidence="2 8" id="KW-0963">Cytoplasm</keyword>
<feature type="active site" description="Proton acceptor" evidence="8">
    <location>
        <position position="392"/>
    </location>
</feature>
<dbReference type="PROSITE" id="PS00737">
    <property type="entry name" value="THIOLASE_2"/>
    <property type="match status" value="1"/>
</dbReference>
<keyword evidence="4 8" id="KW-0276">Fatty acid metabolism</keyword>
<dbReference type="InterPro" id="IPR012806">
    <property type="entry name" value="Ac-CoA_C-AcTrfase_FadI"/>
</dbReference>
<dbReference type="EMBL" id="CP050266">
    <property type="protein sequence ID" value="QIR06681.1"/>
    <property type="molecule type" value="Genomic_DNA"/>
</dbReference>
<evidence type="ECO:0000259" key="11">
    <source>
        <dbReference type="Pfam" id="PF02803"/>
    </source>
</evidence>
<evidence type="ECO:0000313" key="13">
    <source>
        <dbReference type="Proteomes" id="UP000501408"/>
    </source>
</evidence>
<keyword evidence="6 8" id="KW-0443">Lipid metabolism</keyword>
<dbReference type="PANTHER" id="PTHR18919:SF107">
    <property type="entry name" value="ACETYL-COA ACETYLTRANSFERASE, CYTOSOLIC"/>
    <property type="match status" value="1"/>
</dbReference>
<evidence type="ECO:0000256" key="5">
    <source>
        <dbReference type="ARBA" id="ARBA00022963"/>
    </source>
</evidence>
<organism evidence="12 13">
    <name type="scientific">Salinivibrio costicola</name>
    <name type="common">Vibrio costicola</name>
    <dbReference type="NCBI Taxonomy" id="51367"/>
    <lineage>
        <taxon>Bacteria</taxon>
        <taxon>Pseudomonadati</taxon>
        <taxon>Pseudomonadota</taxon>
        <taxon>Gammaproteobacteria</taxon>
        <taxon>Vibrionales</taxon>
        <taxon>Vibrionaceae</taxon>
        <taxon>Salinivibrio</taxon>
    </lineage>
</organism>
<dbReference type="Proteomes" id="UP000501408">
    <property type="component" value="Chromosome 1"/>
</dbReference>
<dbReference type="InterPro" id="IPR016039">
    <property type="entry name" value="Thiolase-like"/>
</dbReference>
<comment type="similarity">
    <text evidence="1 8 9">Belongs to the thiolase-like superfamily. Thiolase family.</text>
</comment>
<dbReference type="InterPro" id="IPR020613">
    <property type="entry name" value="Thiolase_CS"/>
</dbReference>
<sequence length="436" mass="46584">MTSQQHLKTSKGDRIAIVSGLRTPFARQSTAYTDVPAVDLGKMVVQEMLNRSAISPKDIDQVVFGQVVQMPEAPNIAREIVLGTGMDIHTDAYSVTRACATSFQAVANVAESMIAGNIEVGIAGGADSSSVLPIGVSKKLARTLLDLSKAKTMSKRLKLLSKLSVKDLAPVPPAVAEYSTGLSMGQTAEQMAKSHQISRQEQDALALRSHQLASKAWDEGLLSDEVMTAYPEPYKAWIAKDNNLRPQSTLEDYAKLRPAFDRKHGSVTAANSTPLTDGAAAVLMMPESRAKALGLEVLGYIRSYAFSAIGVQKDMLMGPSYATPLALDRAGISLSDLTLIDMHEAFAAQTLSNVKMFASETFAREHLNRDRAIGEIDMDKFNVLGGSIAYGHPFAATGARMITQTLRELKRRGGGLALNTACAAGGLGAAMILEAE</sequence>
<protein>
    <recommendedName>
        <fullName evidence="8">3-ketoacyl-CoA thiolase</fullName>
        <ecNumber evidence="8">2.3.1.16</ecNumber>
    </recommendedName>
    <alternativeName>
        <fullName evidence="8">ACSs</fullName>
    </alternativeName>
    <alternativeName>
        <fullName evidence="8">Acetyl-CoA acyltransferase</fullName>
    </alternativeName>
    <alternativeName>
        <fullName evidence="8">Acyl-CoA ligase</fullName>
    </alternativeName>
    <alternativeName>
        <fullName evidence="8">Beta-ketothiolase</fullName>
    </alternativeName>
    <alternativeName>
        <fullName evidence="8">Fatty acid oxidation complex subunit beta</fullName>
    </alternativeName>
</protein>
<dbReference type="EC" id="2.3.1.16" evidence="8"/>
<feature type="domain" description="Thiolase N-terminal" evidence="10">
    <location>
        <begin position="15"/>
        <end position="288"/>
    </location>
</feature>
<accession>A0ABX6K962</accession>
<dbReference type="InterPro" id="IPR020615">
    <property type="entry name" value="Thiolase_acyl_enz_int_AS"/>
</dbReference>
<evidence type="ECO:0000256" key="2">
    <source>
        <dbReference type="ARBA" id="ARBA00022490"/>
    </source>
</evidence>
<comment type="subunit">
    <text evidence="8">Heterotetramer of two alpha chains (FadJ) and two beta chains (FadI).</text>
</comment>
<dbReference type="GO" id="GO:0003988">
    <property type="term" value="F:acetyl-CoA C-acyltransferase activity"/>
    <property type="evidence" value="ECO:0007669"/>
    <property type="project" value="UniProtKB-EC"/>
</dbReference>